<feature type="compositionally biased region" description="Basic and acidic residues" evidence="1">
    <location>
        <begin position="82"/>
        <end position="104"/>
    </location>
</feature>
<name>A0A2W5MVF9_9BACT</name>
<organism evidence="3 4">
    <name type="scientific">Micavibrio aeruginosavorus</name>
    <dbReference type="NCBI Taxonomy" id="349221"/>
    <lineage>
        <taxon>Bacteria</taxon>
        <taxon>Pseudomonadati</taxon>
        <taxon>Bdellovibrionota</taxon>
        <taxon>Bdellovibrionia</taxon>
        <taxon>Bdellovibrionales</taxon>
        <taxon>Pseudobdellovibrionaceae</taxon>
        <taxon>Micavibrio</taxon>
    </lineage>
</organism>
<evidence type="ECO:0000256" key="2">
    <source>
        <dbReference type="SAM" id="SignalP"/>
    </source>
</evidence>
<dbReference type="EMBL" id="QFQB01000055">
    <property type="protein sequence ID" value="PZQ45281.1"/>
    <property type="molecule type" value="Genomic_DNA"/>
</dbReference>
<feature type="region of interest" description="Disordered" evidence="1">
    <location>
        <begin position="19"/>
        <end position="104"/>
    </location>
</feature>
<protein>
    <submittedName>
        <fullName evidence="3">Uncharacterized protein</fullName>
    </submittedName>
</protein>
<evidence type="ECO:0000256" key="1">
    <source>
        <dbReference type="SAM" id="MobiDB-lite"/>
    </source>
</evidence>
<feature type="compositionally biased region" description="Pro residues" evidence="1">
    <location>
        <begin position="53"/>
        <end position="63"/>
    </location>
</feature>
<feature type="compositionally biased region" description="Low complexity" evidence="1">
    <location>
        <begin position="19"/>
        <end position="52"/>
    </location>
</feature>
<feature type="chain" id="PRO_5015991732" evidence="2">
    <location>
        <begin position="22"/>
        <end position="104"/>
    </location>
</feature>
<dbReference type="AlphaFoldDB" id="A0A2W5MVF9"/>
<reference evidence="3 4" key="1">
    <citation type="submission" date="2017-08" db="EMBL/GenBank/DDBJ databases">
        <title>Infants hospitalized years apart are colonized by the same room-sourced microbial strains.</title>
        <authorList>
            <person name="Brooks B."/>
            <person name="Olm M.R."/>
            <person name="Firek B.A."/>
            <person name="Baker R."/>
            <person name="Thomas B.C."/>
            <person name="Morowitz M.J."/>
            <person name="Banfield J.F."/>
        </authorList>
    </citation>
    <scope>NUCLEOTIDE SEQUENCE [LARGE SCALE GENOMIC DNA]</scope>
    <source>
        <strain evidence="3">S2_005_002_R2_29</strain>
    </source>
</reference>
<proteinExistence type="predicted"/>
<evidence type="ECO:0000313" key="4">
    <source>
        <dbReference type="Proteomes" id="UP000249417"/>
    </source>
</evidence>
<comment type="caution">
    <text evidence="3">The sequence shown here is derived from an EMBL/GenBank/DDBJ whole genome shotgun (WGS) entry which is preliminary data.</text>
</comment>
<evidence type="ECO:0000313" key="3">
    <source>
        <dbReference type="EMBL" id="PZQ45281.1"/>
    </source>
</evidence>
<gene>
    <name evidence="3" type="ORF">DI551_07825</name>
</gene>
<sequence length="104" mass="10867">MRKFVLTFAVSLIALASASYATTETSSSTTTTTETPTGTTTTTTDTTTVAPTAPAPAPTPEPPKSTARDAISGQAVDPYSSPKKEEKSLRDSVREKISDEARGK</sequence>
<keyword evidence="2" id="KW-0732">Signal</keyword>
<feature type="signal peptide" evidence="2">
    <location>
        <begin position="1"/>
        <end position="21"/>
    </location>
</feature>
<dbReference type="Proteomes" id="UP000249417">
    <property type="component" value="Unassembled WGS sequence"/>
</dbReference>
<accession>A0A2W5MVF9</accession>